<proteinExistence type="predicted"/>
<dbReference type="PANTHER" id="PTHR35121:SF2">
    <property type="entry name" value="SWIM-TYPE DOMAIN-CONTAINING PROTEIN"/>
    <property type="match status" value="1"/>
</dbReference>
<sequence>MATGAAAPGDGVFRCVFDGSIAGCDTGIERRPYHRNCSCALHKSRNHCSHGWQKSKNVSYPMRRAWSEGCLSLVASPNSSPSSSPAMVGKSCTNNHQLGLCEEEEEEEDHHHTTFIIKIARMMRLLLSESHVKAHENVYHKTDEIRERYFEWGHMD</sequence>
<protein>
    <submittedName>
        <fullName evidence="1">Uncharacterized protein</fullName>
    </submittedName>
</protein>
<dbReference type="EMBL" id="JAEACU010000001">
    <property type="protein sequence ID" value="KAH7546242.1"/>
    <property type="molecule type" value="Genomic_DNA"/>
</dbReference>
<evidence type="ECO:0000313" key="1">
    <source>
        <dbReference type="EMBL" id="KAH7546242.1"/>
    </source>
</evidence>
<comment type="caution">
    <text evidence="1">The sequence shown here is derived from an EMBL/GenBank/DDBJ whole genome shotgun (WGS) entry which is preliminary data.</text>
</comment>
<gene>
    <name evidence="1" type="ORF">FEM48_Zijuj01G0179600</name>
</gene>
<reference evidence="1" key="1">
    <citation type="journal article" date="2021" name="Front. Plant Sci.">
        <title>Chromosome-Scale Genome Assembly for Chinese Sour Jujube and Insights Into Its Genome Evolution and Domestication Signature.</title>
        <authorList>
            <person name="Shen L.-Y."/>
            <person name="Luo H."/>
            <person name="Wang X.-L."/>
            <person name="Wang X.-M."/>
            <person name="Qiu X.-J."/>
            <person name="Liu H."/>
            <person name="Zhou S.-S."/>
            <person name="Jia K.-H."/>
            <person name="Nie S."/>
            <person name="Bao Y.-T."/>
            <person name="Zhang R.-G."/>
            <person name="Yun Q.-Z."/>
            <person name="Chai Y.-H."/>
            <person name="Lu J.-Y."/>
            <person name="Li Y."/>
            <person name="Zhao S.-W."/>
            <person name="Mao J.-F."/>
            <person name="Jia S.-G."/>
            <person name="Mao Y.-M."/>
        </authorList>
    </citation>
    <scope>NUCLEOTIDE SEQUENCE</scope>
    <source>
        <strain evidence="1">AT0</strain>
        <tissue evidence="1">Leaf</tissue>
    </source>
</reference>
<accession>A0A978W2Q8</accession>
<dbReference type="AlphaFoldDB" id="A0A978W2Q8"/>
<dbReference type="PANTHER" id="PTHR35121">
    <property type="entry name" value="HOMEODOMAIN PROTEIN 8, PUTATIVE-RELATED"/>
    <property type="match status" value="1"/>
</dbReference>
<organism evidence="1 2">
    <name type="scientific">Ziziphus jujuba var. spinosa</name>
    <dbReference type="NCBI Taxonomy" id="714518"/>
    <lineage>
        <taxon>Eukaryota</taxon>
        <taxon>Viridiplantae</taxon>
        <taxon>Streptophyta</taxon>
        <taxon>Embryophyta</taxon>
        <taxon>Tracheophyta</taxon>
        <taxon>Spermatophyta</taxon>
        <taxon>Magnoliopsida</taxon>
        <taxon>eudicotyledons</taxon>
        <taxon>Gunneridae</taxon>
        <taxon>Pentapetalae</taxon>
        <taxon>rosids</taxon>
        <taxon>fabids</taxon>
        <taxon>Rosales</taxon>
        <taxon>Rhamnaceae</taxon>
        <taxon>Paliureae</taxon>
        <taxon>Ziziphus</taxon>
    </lineage>
</organism>
<dbReference type="Proteomes" id="UP000813462">
    <property type="component" value="Unassembled WGS sequence"/>
</dbReference>
<evidence type="ECO:0000313" key="2">
    <source>
        <dbReference type="Proteomes" id="UP000813462"/>
    </source>
</evidence>
<name>A0A978W2Q8_ZIZJJ</name>